<reference evidence="7" key="1">
    <citation type="submission" date="2016-06" db="UniProtKB">
        <authorList>
            <consortium name="WormBaseParasite"/>
        </authorList>
    </citation>
    <scope>IDENTIFICATION</scope>
</reference>
<dbReference type="GO" id="GO:0005634">
    <property type="term" value="C:nucleus"/>
    <property type="evidence" value="ECO:0007669"/>
    <property type="project" value="UniProtKB-SubCell"/>
</dbReference>
<dbReference type="Proteomes" id="UP000271098">
    <property type="component" value="Unassembled WGS sequence"/>
</dbReference>
<accession>A0A183EJQ3</accession>
<dbReference type="CDD" id="cd00086">
    <property type="entry name" value="homeodomain"/>
    <property type="match status" value="1"/>
</dbReference>
<dbReference type="WBParaSite" id="GPUH_0002121901-mRNA-1">
    <property type="protein sequence ID" value="GPUH_0002121901-mRNA-1"/>
    <property type="gene ID" value="GPUH_0002121901"/>
</dbReference>
<gene>
    <name evidence="5" type="ORF">GPUH_LOCUS21194</name>
</gene>
<feature type="region of interest" description="Disordered" evidence="3">
    <location>
        <begin position="71"/>
        <end position="113"/>
    </location>
</feature>
<keyword evidence="2" id="KW-0371">Homeobox</keyword>
<evidence type="ECO:0000259" key="4">
    <source>
        <dbReference type="PROSITE" id="PS50071"/>
    </source>
</evidence>
<feature type="domain" description="Homeobox" evidence="4">
    <location>
        <begin position="1"/>
        <end position="20"/>
    </location>
</feature>
<evidence type="ECO:0000256" key="1">
    <source>
        <dbReference type="ARBA" id="ARBA00004123"/>
    </source>
</evidence>
<evidence type="ECO:0000313" key="5">
    <source>
        <dbReference type="EMBL" id="VDN37706.1"/>
    </source>
</evidence>
<keyword evidence="2" id="KW-0238">DNA-binding</keyword>
<dbReference type="PROSITE" id="PS50071">
    <property type="entry name" value="HOMEOBOX_2"/>
    <property type="match status" value="1"/>
</dbReference>
<feature type="compositionally biased region" description="Pro residues" evidence="3">
    <location>
        <begin position="74"/>
        <end position="85"/>
    </location>
</feature>
<dbReference type="GO" id="GO:0003677">
    <property type="term" value="F:DNA binding"/>
    <property type="evidence" value="ECO:0007669"/>
    <property type="project" value="UniProtKB-UniRule"/>
</dbReference>
<organism evidence="7">
    <name type="scientific">Gongylonema pulchrum</name>
    <dbReference type="NCBI Taxonomy" id="637853"/>
    <lineage>
        <taxon>Eukaryota</taxon>
        <taxon>Metazoa</taxon>
        <taxon>Ecdysozoa</taxon>
        <taxon>Nematoda</taxon>
        <taxon>Chromadorea</taxon>
        <taxon>Rhabditida</taxon>
        <taxon>Spirurina</taxon>
        <taxon>Spiruromorpha</taxon>
        <taxon>Spiruroidea</taxon>
        <taxon>Gongylonematidae</taxon>
        <taxon>Gongylonema</taxon>
    </lineage>
</organism>
<evidence type="ECO:0000313" key="7">
    <source>
        <dbReference type="WBParaSite" id="GPUH_0002121901-mRNA-1"/>
    </source>
</evidence>
<reference evidence="5 6" key="2">
    <citation type="submission" date="2018-11" db="EMBL/GenBank/DDBJ databases">
        <authorList>
            <consortium name="Pathogen Informatics"/>
        </authorList>
    </citation>
    <scope>NUCLEOTIDE SEQUENCE [LARGE SCALE GENOMIC DNA]</scope>
</reference>
<feature type="DNA-binding region" description="Homeobox" evidence="2">
    <location>
        <begin position="3"/>
        <end position="21"/>
    </location>
</feature>
<dbReference type="OrthoDB" id="10068367at2759"/>
<protein>
    <submittedName>
        <fullName evidence="7">Homeobox domain-containing protein</fullName>
    </submittedName>
</protein>
<evidence type="ECO:0000256" key="2">
    <source>
        <dbReference type="PROSITE-ProRule" id="PRU00108"/>
    </source>
</evidence>
<proteinExistence type="predicted"/>
<sequence length="113" mass="12753">MNFKILQVWFQNRRSKERRMKQLRYGGYRPTRRSRASARDDLCVPQGDLYSHDGTADGFYGHPPLSFFCDGYGPPGPDGPPPAALPHPSFIIPSDSHRAHVDQTNPGMLENMP</sequence>
<dbReference type="InterPro" id="IPR009057">
    <property type="entry name" value="Homeodomain-like_sf"/>
</dbReference>
<dbReference type="EMBL" id="UYRT01092024">
    <property type="protein sequence ID" value="VDN37706.1"/>
    <property type="molecule type" value="Genomic_DNA"/>
</dbReference>
<evidence type="ECO:0000313" key="6">
    <source>
        <dbReference type="Proteomes" id="UP000271098"/>
    </source>
</evidence>
<dbReference type="InterPro" id="IPR001356">
    <property type="entry name" value="HD"/>
</dbReference>
<keyword evidence="2" id="KW-0539">Nucleus</keyword>
<dbReference type="SUPFAM" id="SSF46689">
    <property type="entry name" value="Homeodomain-like"/>
    <property type="match status" value="1"/>
</dbReference>
<name>A0A183EJQ3_9BILA</name>
<dbReference type="AlphaFoldDB" id="A0A183EJQ3"/>
<keyword evidence="6" id="KW-1185">Reference proteome</keyword>
<evidence type="ECO:0000256" key="3">
    <source>
        <dbReference type="SAM" id="MobiDB-lite"/>
    </source>
</evidence>
<comment type="subcellular location">
    <subcellularLocation>
        <location evidence="1 2">Nucleus</location>
    </subcellularLocation>
</comment>